<dbReference type="Pfam" id="PF01380">
    <property type="entry name" value="SIS"/>
    <property type="match status" value="1"/>
</dbReference>
<dbReference type="PANTHER" id="PTHR30514:SF18">
    <property type="entry name" value="RPIR-FAMILY TRANSCRIPTIONAL REGULATOR"/>
    <property type="match status" value="1"/>
</dbReference>
<evidence type="ECO:0000313" key="7">
    <source>
        <dbReference type="Proteomes" id="UP000321638"/>
    </source>
</evidence>
<gene>
    <name evidence="6" type="ORF">FHP25_15190</name>
</gene>
<dbReference type="OrthoDB" id="9814676at2"/>
<dbReference type="InterPro" id="IPR046348">
    <property type="entry name" value="SIS_dom_sf"/>
</dbReference>
<dbReference type="InterPro" id="IPR009057">
    <property type="entry name" value="Homeodomain-like_sf"/>
</dbReference>
<proteinExistence type="predicted"/>
<evidence type="ECO:0000256" key="1">
    <source>
        <dbReference type="ARBA" id="ARBA00023015"/>
    </source>
</evidence>
<dbReference type="InterPro" id="IPR036388">
    <property type="entry name" value="WH-like_DNA-bd_sf"/>
</dbReference>
<protein>
    <submittedName>
        <fullName evidence="6">MurR/RpiR family transcriptional regulator</fullName>
    </submittedName>
</protein>
<evidence type="ECO:0000313" key="6">
    <source>
        <dbReference type="EMBL" id="TXL75218.1"/>
    </source>
</evidence>
<dbReference type="GO" id="GO:0003677">
    <property type="term" value="F:DNA binding"/>
    <property type="evidence" value="ECO:0007669"/>
    <property type="project" value="UniProtKB-KW"/>
</dbReference>
<dbReference type="PROSITE" id="PS51071">
    <property type="entry name" value="HTH_RPIR"/>
    <property type="match status" value="1"/>
</dbReference>
<evidence type="ECO:0000259" key="4">
    <source>
        <dbReference type="PROSITE" id="PS51071"/>
    </source>
</evidence>
<dbReference type="SUPFAM" id="SSF53697">
    <property type="entry name" value="SIS domain"/>
    <property type="match status" value="1"/>
</dbReference>
<dbReference type="Proteomes" id="UP000321638">
    <property type="component" value="Unassembled WGS sequence"/>
</dbReference>
<keyword evidence="7" id="KW-1185">Reference proteome</keyword>
<dbReference type="PANTHER" id="PTHR30514">
    <property type="entry name" value="GLUCOKINASE"/>
    <property type="match status" value="1"/>
</dbReference>
<reference evidence="6 7" key="1">
    <citation type="submission" date="2019-06" db="EMBL/GenBank/DDBJ databases">
        <title>New taxonomy in bacterial strain CC-CFT640, isolated from vineyard.</title>
        <authorList>
            <person name="Lin S.-Y."/>
            <person name="Tsai C.-F."/>
            <person name="Young C.-C."/>
        </authorList>
    </citation>
    <scope>NUCLEOTIDE SEQUENCE [LARGE SCALE GENOMIC DNA]</scope>
    <source>
        <strain evidence="6 7">CC-CFT640</strain>
    </source>
</reference>
<keyword evidence="2" id="KW-0238">DNA-binding</keyword>
<dbReference type="InterPro" id="IPR001347">
    <property type="entry name" value="SIS_dom"/>
</dbReference>
<dbReference type="InterPro" id="IPR047640">
    <property type="entry name" value="RpiR-like"/>
</dbReference>
<dbReference type="AlphaFoldDB" id="A0A5C8PMP9"/>
<sequence length="297" mass="31121">MPAAPLHHQLLDTLDTLPPQLRSAALWMLDHPDDVALLSMRGQAERAGVPPATMTRLAQRLGFDGYENVRDLYAQAVRRRAIGFADKGGALVARGKADGEGGLLGDMLAMAAGNVQRLGDGEVLAQVRAAARALGGARRLFALGLRSSFSVAFHFHYVASFIGTDCRLIDGAGSTGSDALRGGGASDALLAVSVKPYVRATLDLVRHAVTHGLQVVALTDSTASPLARQAQAVIVVPTDSPSFFHTMLPAFAVVELLAALLATQRGEAALDAIAATEAELAALDIYALGSERRRVPT</sequence>
<dbReference type="Gene3D" id="1.10.10.10">
    <property type="entry name" value="Winged helix-like DNA-binding domain superfamily/Winged helix DNA-binding domain"/>
    <property type="match status" value="1"/>
</dbReference>
<dbReference type="Gene3D" id="3.40.50.10490">
    <property type="entry name" value="Glucose-6-phosphate isomerase like protein, domain 1"/>
    <property type="match status" value="1"/>
</dbReference>
<dbReference type="GO" id="GO:0097367">
    <property type="term" value="F:carbohydrate derivative binding"/>
    <property type="evidence" value="ECO:0007669"/>
    <property type="project" value="InterPro"/>
</dbReference>
<evidence type="ECO:0000256" key="2">
    <source>
        <dbReference type="ARBA" id="ARBA00023125"/>
    </source>
</evidence>
<keyword evidence="1" id="KW-0805">Transcription regulation</keyword>
<name>A0A5C8PMP9_9HYPH</name>
<evidence type="ECO:0000256" key="3">
    <source>
        <dbReference type="ARBA" id="ARBA00023163"/>
    </source>
</evidence>
<dbReference type="PROSITE" id="PS51464">
    <property type="entry name" value="SIS"/>
    <property type="match status" value="1"/>
</dbReference>
<dbReference type="EMBL" id="VDUZ01000015">
    <property type="protein sequence ID" value="TXL75218.1"/>
    <property type="molecule type" value="Genomic_DNA"/>
</dbReference>
<feature type="domain" description="HTH rpiR-type" evidence="4">
    <location>
        <begin position="4"/>
        <end position="80"/>
    </location>
</feature>
<dbReference type="RefSeq" id="WP_147847789.1">
    <property type="nucleotide sequence ID" value="NZ_VDUZ01000015.1"/>
</dbReference>
<keyword evidence="3" id="KW-0804">Transcription</keyword>
<dbReference type="InterPro" id="IPR035472">
    <property type="entry name" value="RpiR-like_SIS"/>
</dbReference>
<dbReference type="GO" id="GO:1901135">
    <property type="term" value="P:carbohydrate derivative metabolic process"/>
    <property type="evidence" value="ECO:0007669"/>
    <property type="project" value="InterPro"/>
</dbReference>
<dbReference type="Pfam" id="PF01418">
    <property type="entry name" value="HTH_6"/>
    <property type="match status" value="1"/>
</dbReference>
<evidence type="ECO:0000259" key="5">
    <source>
        <dbReference type="PROSITE" id="PS51464"/>
    </source>
</evidence>
<accession>A0A5C8PMP9</accession>
<feature type="domain" description="SIS" evidence="5">
    <location>
        <begin position="130"/>
        <end position="267"/>
    </location>
</feature>
<dbReference type="GO" id="GO:0003700">
    <property type="term" value="F:DNA-binding transcription factor activity"/>
    <property type="evidence" value="ECO:0007669"/>
    <property type="project" value="InterPro"/>
</dbReference>
<dbReference type="InterPro" id="IPR000281">
    <property type="entry name" value="HTH_RpiR"/>
</dbReference>
<comment type="caution">
    <text evidence="6">The sequence shown here is derived from an EMBL/GenBank/DDBJ whole genome shotgun (WGS) entry which is preliminary data.</text>
</comment>
<dbReference type="CDD" id="cd05013">
    <property type="entry name" value="SIS_RpiR"/>
    <property type="match status" value="1"/>
</dbReference>
<organism evidence="6 7">
    <name type="scientific">Vineibacter terrae</name>
    <dbReference type="NCBI Taxonomy" id="2586908"/>
    <lineage>
        <taxon>Bacteria</taxon>
        <taxon>Pseudomonadati</taxon>
        <taxon>Pseudomonadota</taxon>
        <taxon>Alphaproteobacteria</taxon>
        <taxon>Hyphomicrobiales</taxon>
        <taxon>Vineibacter</taxon>
    </lineage>
</organism>
<dbReference type="SUPFAM" id="SSF46689">
    <property type="entry name" value="Homeodomain-like"/>
    <property type="match status" value="1"/>
</dbReference>